<feature type="domain" description="Dinitrogenase iron-molybdenum cofactor biosynthesis" evidence="1">
    <location>
        <begin position="12"/>
        <end position="107"/>
    </location>
</feature>
<evidence type="ECO:0000259" key="1">
    <source>
        <dbReference type="Pfam" id="PF02579"/>
    </source>
</evidence>
<dbReference type="Pfam" id="PF02579">
    <property type="entry name" value="Nitro_FeMo-Co"/>
    <property type="match status" value="1"/>
</dbReference>
<dbReference type="RefSeq" id="WP_073272114.1">
    <property type="nucleotide sequence ID" value="NZ_FRAC01000006.1"/>
</dbReference>
<proteinExistence type="predicted"/>
<dbReference type="STRING" id="1121322.SAMN02745136_00252"/>
<dbReference type="InterPro" id="IPR036105">
    <property type="entry name" value="DiNase_FeMo-co_biosyn_sf"/>
</dbReference>
<evidence type="ECO:0000313" key="2">
    <source>
        <dbReference type="EMBL" id="SHJ51632.1"/>
    </source>
</evidence>
<gene>
    <name evidence="2" type="ORF">SAMN02745136_00252</name>
</gene>
<keyword evidence="3" id="KW-1185">Reference proteome</keyword>
<dbReference type="PANTHER" id="PTHR33937:SF2">
    <property type="entry name" value="DINITROGENASE IRON-MOLYBDENUM COFACTOR BIOSYNTHESIS DOMAIN-CONTAINING PROTEIN"/>
    <property type="match status" value="1"/>
</dbReference>
<dbReference type="Gene3D" id="3.30.420.130">
    <property type="entry name" value="Dinitrogenase iron-molybdenum cofactor biosynthesis domain"/>
    <property type="match status" value="1"/>
</dbReference>
<dbReference type="SUPFAM" id="SSF53146">
    <property type="entry name" value="Nitrogenase accessory factor-like"/>
    <property type="match status" value="1"/>
</dbReference>
<dbReference type="PANTHER" id="PTHR33937">
    <property type="entry name" value="IRON-MOLYBDENUM PROTEIN-RELATED-RELATED"/>
    <property type="match status" value="1"/>
</dbReference>
<reference evidence="2 3" key="1">
    <citation type="submission" date="2016-11" db="EMBL/GenBank/DDBJ databases">
        <authorList>
            <person name="Jaros S."/>
            <person name="Januszkiewicz K."/>
            <person name="Wedrychowicz H."/>
        </authorList>
    </citation>
    <scope>NUCLEOTIDE SEQUENCE [LARGE SCALE GENOMIC DNA]</scope>
    <source>
        <strain evidence="2 3">DSM 15929</strain>
    </source>
</reference>
<organism evidence="2 3">
    <name type="scientific">Anaerocolumna jejuensis DSM 15929</name>
    <dbReference type="NCBI Taxonomy" id="1121322"/>
    <lineage>
        <taxon>Bacteria</taxon>
        <taxon>Bacillati</taxon>
        <taxon>Bacillota</taxon>
        <taxon>Clostridia</taxon>
        <taxon>Lachnospirales</taxon>
        <taxon>Lachnospiraceae</taxon>
        <taxon>Anaerocolumna</taxon>
    </lineage>
</organism>
<accession>A0A1M6JYB3</accession>
<dbReference type="InterPro" id="IPR003731">
    <property type="entry name" value="Di-Nase_FeMo-co_biosynth"/>
</dbReference>
<dbReference type="InterPro" id="IPR051840">
    <property type="entry name" value="NifX/NifY_domain"/>
</dbReference>
<protein>
    <submittedName>
        <fullName evidence="2">Dinitrogenase iron-molybdenum cofactor</fullName>
    </submittedName>
</protein>
<name>A0A1M6JYB3_9FIRM</name>
<dbReference type="EMBL" id="FRAC01000006">
    <property type="protein sequence ID" value="SHJ51632.1"/>
    <property type="molecule type" value="Genomic_DNA"/>
</dbReference>
<dbReference type="OrthoDB" id="280278at2"/>
<dbReference type="AlphaFoldDB" id="A0A1M6JYB3"/>
<dbReference type="Proteomes" id="UP000184386">
    <property type="component" value="Unassembled WGS sequence"/>
</dbReference>
<sequence length="120" mass="13562">MTYRIAIGTSDGIHITEHFGQCSHFHILAVSQEDDSVTFIEDRITLHQDSCGDHQEAVIRGKIDALRDCQLILVKQIGFRSEKLLIHSGIVPLQHEGTISQALIKIKAFYKKYQFIKADA</sequence>
<evidence type="ECO:0000313" key="3">
    <source>
        <dbReference type="Proteomes" id="UP000184386"/>
    </source>
</evidence>